<dbReference type="Pfam" id="PF24443">
    <property type="entry name" value="DUF7562"/>
    <property type="match status" value="1"/>
</dbReference>
<evidence type="ECO:0000313" key="1">
    <source>
        <dbReference type="EMBL" id="AKH96869.1"/>
    </source>
</evidence>
<evidence type="ECO:0000313" key="3">
    <source>
        <dbReference type="Proteomes" id="UP000060390"/>
    </source>
</evidence>
<keyword evidence="4" id="KW-1185">Reference proteome</keyword>
<dbReference type="Proteomes" id="UP000069906">
    <property type="component" value="Chromosome"/>
</dbReference>
<dbReference type="KEGG" id="hsu:HLASF_0363"/>
<reference evidence="2 3" key="3">
    <citation type="journal article" date="2016" name="Stand. Genomic Sci.">
        <title>Complete genome sequence of 'Halanaeroarchaeum sulfurireducens' M27-SA2, a sulfur-reducing and acetate-oxidizing haloarchaeon from the deep-sea hypersaline anoxic lake Medee.</title>
        <authorList>
            <person name="Messina E."/>
            <person name="Sorokin D.Y."/>
            <person name="Kublanov I.V."/>
            <person name="Toshchakov S."/>
            <person name="Lopatina A."/>
            <person name="Arcadi E."/>
            <person name="Smedile F."/>
            <person name="La Spada G."/>
            <person name="La Cono V."/>
            <person name="Yakimov M.M."/>
        </authorList>
    </citation>
    <scope>NUCLEOTIDE SEQUENCE [LARGE SCALE GENOMIC DNA]</scope>
    <source>
        <strain evidence="2 3">M27-SA2</strain>
    </source>
</reference>
<sequence length="93" mass="10592">MGIGLSDRPVTCIACGERVPRSVAREYDKHGDRWNREGKSFEYFCKDCHRDLTKQPRDGLETLLEQSGAGRVPDDVFLGRFAKRVERGDTDCD</sequence>
<organism evidence="1 4">
    <name type="scientific">Halanaeroarchaeum sulfurireducens</name>
    <dbReference type="NCBI Taxonomy" id="1604004"/>
    <lineage>
        <taxon>Archaea</taxon>
        <taxon>Methanobacteriati</taxon>
        <taxon>Methanobacteriota</taxon>
        <taxon>Stenosarchaea group</taxon>
        <taxon>Halobacteria</taxon>
        <taxon>Halobacteriales</taxon>
        <taxon>Halobacteriaceae</taxon>
        <taxon>Halanaeroarchaeum</taxon>
    </lineage>
</organism>
<dbReference type="OrthoDB" id="165365at2157"/>
<reference evidence="3" key="2">
    <citation type="submission" date="2015-05" db="EMBL/GenBank/DDBJ databases">
        <title>Complete genome sequence of Halanaeroarchaeum sulfurireducens type strain M27-SA2, a sulfate-reducer haloarchaeon from marine anoxic lake Medee.</title>
        <authorList>
            <person name="Messina E."/>
            <person name="Kublanov I.V."/>
            <person name="Toshchakov S."/>
            <person name="Arcadi E."/>
            <person name="La Spada G."/>
            <person name="La Cono V."/>
            <person name="Yakimov M.M."/>
        </authorList>
    </citation>
    <scope>NUCLEOTIDE SEQUENCE [LARGE SCALE GENOMIC DNA]</scope>
    <source>
        <strain evidence="3">M27-SA2</strain>
    </source>
</reference>
<protein>
    <recommendedName>
        <fullName evidence="5">Small CPxCG-related zinc finger protein</fullName>
    </recommendedName>
</protein>
<evidence type="ECO:0000313" key="2">
    <source>
        <dbReference type="EMBL" id="ALG81271.1"/>
    </source>
</evidence>
<dbReference type="InterPro" id="IPR055984">
    <property type="entry name" value="DUF7562"/>
</dbReference>
<reference evidence="1 4" key="1">
    <citation type="journal article" date="2015" name="ISME J.">
        <title>Elemental sulfur and acetate can support life of a novel strictly anaerobic haloarchaeon.</title>
        <authorList>
            <person name="Sorokin D.Y."/>
            <person name="Kublanov I.V."/>
            <person name="Gavrilov S.N."/>
            <person name="Rojo D."/>
            <person name="Roman P."/>
            <person name="Golyshin P.N."/>
            <person name="Slepak V.Z."/>
            <person name="Smedile F."/>
            <person name="Ferrer M."/>
            <person name="Messina E."/>
            <person name="La Cono V."/>
            <person name="Yakimov M.M."/>
        </authorList>
    </citation>
    <scope>NUCLEOTIDE SEQUENCE [LARGE SCALE GENOMIC DNA]</scope>
    <source>
        <strain evidence="1 4">HSR2</strain>
    </source>
</reference>
<dbReference type="STRING" id="1604004.HLASA_0362"/>
<dbReference type="EMBL" id="CP008874">
    <property type="protein sequence ID" value="AKH96869.1"/>
    <property type="molecule type" value="Genomic_DNA"/>
</dbReference>
<dbReference type="HOGENOM" id="CLU_168715_0_0_2"/>
<proteinExistence type="predicted"/>
<accession>A0A0F7PB57</accession>
<dbReference type="AlphaFoldDB" id="A0A0F7PB57"/>
<dbReference type="EMBL" id="CP011564">
    <property type="protein sequence ID" value="ALG81271.1"/>
    <property type="molecule type" value="Genomic_DNA"/>
</dbReference>
<dbReference type="Proteomes" id="UP000060390">
    <property type="component" value="Chromosome"/>
</dbReference>
<dbReference type="KEGG" id="hsf:HLASA_0362"/>
<dbReference type="PATRIC" id="fig|1604004.4.peg.383"/>
<evidence type="ECO:0008006" key="5">
    <source>
        <dbReference type="Google" id="ProtNLM"/>
    </source>
</evidence>
<dbReference type="RefSeq" id="WP_050047693.1">
    <property type="nucleotide sequence ID" value="NZ_CP008874.1"/>
</dbReference>
<dbReference type="GeneID" id="26009731"/>
<gene>
    <name evidence="2" type="ORF">HLASA_0362</name>
    <name evidence="1" type="ORF">HLASF_0363</name>
</gene>
<name>A0A0F7PB57_9EURY</name>
<evidence type="ECO:0000313" key="4">
    <source>
        <dbReference type="Proteomes" id="UP000069906"/>
    </source>
</evidence>